<dbReference type="PANTHER" id="PTHR35525">
    <property type="entry name" value="BLL6575 PROTEIN"/>
    <property type="match status" value="1"/>
</dbReference>
<dbReference type="InterPro" id="IPR010852">
    <property type="entry name" value="ABATE"/>
</dbReference>
<feature type="domain" description="Zinc finger CGNR" evidence="1">
    <location>
        <begin position="144"/>
        <end position="184"/>
    </location>
</feature>
<proteinExistence type="predicted"/>
<dbReference type="PANTHER" id="PTHR35525:SF3">
    <property type="entry name" value="BLL6575 PROTEIN"/>
    <property type="match status" value="1"/>
</dbReference>
<dbReference type="Pfam" id="PF07336">
    <property type="entry name" value="ABATE"/>
    <property type="match status" value="1"/>
</dbReference>
<comment type="caution">
    <text evidence="2">The sequence shown here is derived from an EMBL/GenBank/DDBJ whole genome shotgun (WGS) entry which is preliminary data.</text>
</comment>
<dbReference type="Proteomes" id="UP001589683">
    <property type="component" value="Unassembled WGS sequence"/>
</dbReference>
<evidence type="ECO:0000313" key="2">
    <source>
        <dbReference type="EMBL" id="MFB9230182.1"/>
    </source>
</evidence>
<gene>
    <name evidence="2" type="ORF">ACFFUT_00080</name>
</gene>
<sequence length="190" mass="21887">MWSKANLVGGHLALDFLNTVGDTGKTRDTNHLASPRDFVSWIDFCGLRAAISMDPAPTQEVITDLVRFRETAYRAVVSIFDETAHQSRDSRRYENYLKRAVQRATFDTRAKPLAWRATKEPDHHILDSFVLLLDDLLRSADVVRIRQCERCSWLFLNSGRGHGRRWCNMATCGNRHKVEAHRERSRTTES</sequence>
<dbReference type="Gene3D" id="1.10.3300.10">
    <property type="entry name" value="Jann2411-like domain"/>
    <property type="match status" value="1"/>
</dbReference>
<dbReference type="RefSeq" id="WP_213891310.1">
    <property type="nucleotide sequence ID" value="NZ_JAGFNU010000023.1"/>
</dbReference>
<dbReference type="SUPFAM" id="SSF160904">
    <property type="entry name" value="Jann2411-like"/>
    <property type="match status" value="1"/>
</dbReference>
<dbReference type="InterPro" id="IPR023286">
    <property type="entry name" value="ABATE_dom_sf"/>
</dbReference>
<reference evidence="2 3" key="1">
    <citation type="submission" date="2024-09" db="EMBL/GenBank/DDBJ databases">
        <authorList>
            <person name="Sun Q."/>
            <person name="Mori K."/>
        </authorList>
    </citation>
    <scope>NUCLEOTIDE SEQUENCE [LARGE SCALE GENOMIC DNA]</scope>
    <source>
        <strain evidence="2 3">CECT 8726</strain>
    </source>
</reference>
<name>A0ABV5J9R3_9RHOB</name>
<dbReference type="InterPro" id="IPR021005">
    <property type="entry name" value="Znf_CGNR"/>
</dbReference>
<protein>
    <submittedName>
        <fullName evidence="2">CGNR zinc finger domain-containing protein</fullName>
    </submittedName>
</protein>
<organism evidence="2 3">
    <name type="scientific">Pseudohalocynthiibacter aestuariivivens</name>
    <dbReference type="NCBI Taxonomy" id="1591409"/>
    <lineage>
        <taxon>Bacteria</taxon>
        <taxon>Pseudomonadati</taxon>
        <taxon>Pseudomonadota</taxon>
        <taxon>Alphaproteobacteria</taxon>
        <taxon>Rhodobacterales</taxon>
        <taxon>Paracoccaceae</taxon>
        <taxon>Pseudohalocynthiibacter</taxon>
    </lineage>
</organism>
<evidence type="ECO:0000313" key="3">
    <source>
        <dbReference type="Proteomes" id="UP001589683"/>
    </source>
</evidence>
<keyword evidence="3" id="KW-1185">Reference proteome</keyword>
<dbReference type="EMBL" id="JBHMEA010000001">
    <property type="protein sequence ID" value="MFB9230182.1"/>
    <property type="molecule type" value="Genomic_DNA"/>
</dbReference>
<dbReference type="Pfam" id="PF11706">
    <property type="entry name" value="zf-CGNR"/>
    <property type="match status" value="1"/>
</dbReference>
<evidence type="ECO:0000259" key="1">
    <source>
        <dbReference type="Pfam" id="PF11706"/>
    </source>
</evidence>
<accession>A0ABV5J9R3</accession>